<sequence>MPRLAGDWFVDLFTSEAEKLIESIRLRGGGRQLEGLPSYWWVPGLPEPAGNRRVAAVDGGGGLEPAGGAGALYIARAYGYVEAGEPERGLELRYYPVRESRVLDALRSWLEHRIAVRLALRLPPGSVLLMDGSLWVTVTAGLTALAKLASHGAQSLGLVYTALLSGYMLAEIAGLVRAARERGVTVAYVSKDHGFRALKEKVLLEAVAERVRALQPLASRALDYYPLAFREQLLEARRLVPHELRGAFDAALDMSYRDSFFIADAAGQGPGYSWVLRMPPPLRLSRALARGGIKGLVERAASRAEALLAGEPEAEEFRSLAERLPGLLDELPCSRMIYVRLGAGDAPLLAEFPGEPGCYYSPGRVLEEPGAREEELVAVLRAGYAGPEYYNVQLVAAHMNATLTSSQLAGYIRLLEQLAAARGLQLRLARRSIMGRTLARRRRRLV</sequence>
<dbReference type="AlphaFoldDB" id="A0A0V8RUE0"/>
<feature type="domain" description="NurA" evidence="1">
    <location>
        <begin position="52"/>
        <end position="403"/>
    </location>
</feature>
<dbReference type="RefSeq" id="WP_058370277.1">
    <property type="nucleotide sequence ID" value="NZ_LNTB01000001.1"/>
</dbReference>
<reference evidence="2 3" key="1">
    <citation type="submission" date="2015-11" db="EMBL/GenBank/DDBJ databases">
        <title>Genome sequence of Pyrodictium occultum PL-19, a marine hyperthermophilic archaeon isolated from Volcano, Italy.</title>
        <authorList>
            <person name="Utturkar S."/>
            <person name="Huber H."/>
            <person name="Leptihn S."/>
            <person name="Brown S."/>
            <person name="Stetter K.O."/>
            <person name="Podar M."/>
        </authorList>
    </citation>
    <scope>NUCLEOTIDE SEQUENCE [LARGE SCALE GENOMIC DNA]</scope>
    <source>
        <strain evidence="2 3">PL-19</strain>
    </source>
</reference>
<evidence type="ECO:0000313" key="3">
    <source>
        <dbReference type="Proteomes" id="UP000053352"/>
    </source>
</evidence>
<dbReference type="STRING" id="2309.CF15_01865"/>
<comment type="caution">
    <text evidence="2">The sequence shown here is derived from an EMBL/GenBank/DDBJ whole genome shotgun (WGS) entry which is preliminary data.</text>
</comment>
<gene>
    <name evidence="2" type="ORF">CF15_01865</name>
</gene>
<dbReference type="OrthoDB" id="15318at2157"/>
<evidence type="ECO:0000313" key="2">
    <source>
        <dbReference type="EMBL" id="KSW11602.1"/>
    </source>
</evidence>
<dbReference type="Proteomes" id="UP000053352">
    <property type="component" value="Unassembled WGS sequence"/>
</dbReference>
<evidence type="ECO:0000259" key="1">
    <source>
        <dbReference type="SMART" id="SM00933"/>
    </source>
</evidence>
<proteinExistence type="predicted"/>
<dbReference type="EMBL" id="LNTB01000001">
    <property type="protein sequence ID" value="KSW11602.1"/>
    <property type="molecule type" value="Genomic_DNA"/>
</dbReference>
<protein>
    <recommendedName>
        <fullName evidence="1">NurA domain-containing protein</fullName>
    </recommendedName>
</protein>
<organism evidence="2 3">
    <name type="scientific">Pyrodictium occultum</name>
    <dbReference type="NCBI Taxonomy" id="2309"/>
    <lineage>
        <taxon>Archaea</taxon>
        <taxon>Thermoproteota</taxon>
        <taxon>Thermoprotei</taxon>
        <taxon>Desulfurococcales</taxon>
        <taxon>Pyrodictiaceae</taxon>
        <taxon>Pyrodictium</taxon>
    </lineage>
</organism>
<dbReference type="InterPro" id="IPR018977">
    <property type="entry name" value="NurA_domain"/>
</dbReference>
<keyword evidence="3" id="KW-1185">Reference proteome</keyword>
<accession>A0A0V8RUE0</accession>
<name>A0A0V8RUE0_PYROC</name>
<dbReference type="SMART" id="SM00933">
    <property type="entry name" value="NurA"/>
    <property type="match status" value="1"/>
</dbReference>